<keyword evidence="1" id="KW-0472">Membrane</keyword>
<sequence length="81" mass="9123">MGGRRRQAKTGKGTESTWHRTEYETKIEDPLFYLIMTASLTSVLMSPSFSYPSVRLSNNAFYGSPIYNRGALVLNIGFQLV</sequence>
<name>A0A915JEV0_ROMCU</name>
<evidence type="ECO:0000313" key="2">
    <source>
        <dbReference type="Proteomes" id="UP000887565"/>
    </source>
</evidence>
<evidence type="ECO:0000256" key="1">
    <source>
        <dbReference type="SAM" id="Phobius"/>
    </source>
</evidence>
<accession>A0A915JEV0</accession>
<dbReference type="Proteomes" id="UP000887565">
    <property type="component" value="Unplaced"/>
</dbReference>
<organism evidence="2 3">
    <name type="scientific">Romanomermis culicivorax</name>
    <name type="common">Nematode worm</name>
    <dbReference type="NCBI Taxonomy" id="13658"/>
    <lineage>
        <taxon>Eukaryota</taxon>
        <taxon>Metazoa</taxon>
        <taxon>Ecdysozoa</taxon>
        <taxon>Nematoda</taxon>
        <taxon>Enoplea</taxon>
        <taxon>Dorylaimia</taxon>
        <taxon>Mermithida</taxon>
        <taxon>Mermithoidea</taxon>
        <taxon>Mermithidae</taxon>
        <taxon>Romanomermis</taxon>
    </lineage>
</organism>
<keyword evidence="1" id="KW-0812">Transmembrane</keyword>
<reference evidence="3" key="1">
    <citation type="submission" date="2022-11" db="UniProtKB">
        <authorList>
            <consortium name="WormBaseParasite"/>
        </authorList>
    </citation>
    <scope>IDENTIFICATION</scope>
</reference>
<dbReference type="AlphaFoldDB" id="A0A915JEV0"/>
<feature type="transmembrane region" description="Helical" evidence="1">
    <location>
        <begin position="30"/>
        <end position="49"/>
    </location>
</feature>
<keyword evidence="1" id="KW-1133">Transmembrane helix</keyword>
<dbReference type="WBParaSite" id="nRc.2.0.1.t24096-RA">
    <property type="protein sequence ID" value="nRc.2.0.1.t24096-RA"/>
    <property type="gene ID" value="nRc.2.0.1.g24096"/>
</dbReference>
<keyword evidence="2" id="KW-1185">Reference proteome</keyword>
<protein>
    <submittedName>
        <fullName evidence="3">Uncharacterized protein</fullName>
    </submittedName>
</protein>
<proteinExistence type="predicted"/>
<evidence type="ECO:0000313" key="3">
    <source>
        <dbReference type="WBParaSite" id="nRc.2.0.1.t24096-RA"/>
    </source>
</evidence>